<name>B8HTJ0_CYAP4</name>
<accession>B8HTJ0</accession>
<gene>
    <name evidence="2" type="ordered locus">Cyan7425_3752</name>
</gene>
<reference evidence="2" key="1">
    <citation type="submission" date="2009-01" db="EMBL/GenBank/DDBJ databases">
        <title>Complete sequence of chromosome Cyanothece sp. PCC 7425.</title>
        <authorList>
            <consortium name="US DOE Joint Genome Institute"/>
            <person name="Lucas S."/>
            <person name="Copeland A."/>
            <person name="Lapidus A."/>
            <person name="Glavina del Rio T."/>
            <person name="Dalin E."/>
            <person name="Tice H."/>
            <person name="Bruce D."/>
            <person name="Goodwin L."/>
            <person name="Pitluck S."/>
            <person name="Sims D."/>
            <person name="Meineke L."/>
            <person name="Brettin T."/>
            <person name="Detter J.C."/>
            <person name="Han C."/>
            <person name="Larimer F."/>
            <person name="Land M."/>
            <person name="Hauser L."/>
            <person name="Kyrpides N."/>
            <person name="Ovchinnikova G."/>
            <person name="Liberton M."/>
            <person name="Stoeckel J."/>
            <person name="Banerjee A."/>
            <person name="Singh A."/>
            <person name="Page L."/>
            <person name="Sato H."/>
            <person name="Zhao L."/>
            <person name="Sherman L."/>
            <person name="Pakrasi H."/>
            <person name="Richardson P."/>
        </authorList>
    </citation>
    <scope>NUCLEOTIDE SEQUENCE</scope>
    <source>
        <strain evidence="2">PCC 7425</strain>
    </source>
</reference>
<dbReference type="Pfam" id="PF13809">
    <property type="entry name" value="Tubulin_2"/>
    <property type="match status" value="1"/>
</dbReference>
<dbReference type="SUPFAM" id="SSF158682">
    <property type="entry name" value="TerB-like"/>
    <property type="match status" value="1"/>
</dbReference>
<dbReference type="eggNOG" id="COG1511">
    <property type="taxonomic scope" value="Bacteria"/>
</dbReference>
<dbReference type="EMBL" id="CP001344">
    <property type="protein sequence ID" value="ACL46071.1"/>
    <property type="molecule type" value="Genomic_DNA"/>
</dbReference>
<feature type="compositionally biased region" description="Low complexity" evidence="1">
    <location>
        <begin position="980"/>
        <end position="990"/>
    </location>
</feature>
<dbReference type="SUPFAM" id="SSF52490">
    <property type="entry name" value="Tubulin nucleotide-binding domain-like"/>
    <property type="match status" value="1"/>
</dbReference>
<dbReference type="HOGENOM" id="CLU_006179_0_0_3"/>
<evidence type="ECO:0000313" key="2">
    <source>
        <dbReference type="EMBL" id="ACL46071.1"/>
    </source>
</evidence>
<dbReference type="KEGG" id="cyn:Cyan7425_3752"/>
<feature type="compositionally biased region" description="Pro residues" evidence="1">
    <location>
        <begin position="991"/>
        <end position="1006"/>
    </location>
</feature>
<feature type="region of interest" description="Disordered" evidence="1">
    <location>
        <begin position="980"/>
        <end position="1011"/>
    </location>
</feature>
<evidence type="ECO:0008006" key="3">
    <source>
        <dbReference type="Google" id="ProtNLM"/>
    </source>
</evidence>
<proteinExistence type="predicted"/>
<dbReference type="InterPro" id="IPR029024">
    <property type="entry name" value="TerB-like"/>
</dbReference>
<organism evidence="2">
    <name type="scientific">Cyanothece sp. (strain PCC 7425 / ATCC 29141)</name>
    <dbReference type="NCBI Taxonomy" id="395961"/>
    <lineage>
        <taxon>Bacteria</taxon>
        <taxon>Bacillati</taxon>
        <taxon>Cyanobacteriota</taxon>
        <taxon>Cyanophyceae</taxon>
        <taxon>Gomontiellales</taxon>
        <taxon>Cyanothecaceae</taxon>
        <taxon>Cyanothece</taxon>
    </lineage>
</organism>
<sequence length="1127" mass="128194">MDSYVGMTPTVVIGLGGTGKEIMIKIRRMIVESYGSLEALPIVAFLHVDTEQNAKVSEPQVVLKQNIALSSREQVWAKVEDAKAILNKLSAYDYLEEWFPPQLKGTDSILAGAGQIRALGKLAFTLNFQNIKTAFNNAKAQIVGHEKFMLDRWNVQLDKGVNIFVVCSLSGGTGSGMLLDMAYNLRDWLPPSDLPQTSAYLVLPGAFSGLGDRVVANAYAALMELNHFSQGDTRFEAQYGSSSSDRISTQSGQDVPFNFCYLVGNSNDKVTFANLGAVFEMVAQNIFLDFSSGFSQYKKLVRDNLRKQWASPDPLGYPQNFITFGLSSIQFPVERVLNACALRLASQLINWWANPTPAPTSMQDLIRTEILPSLNLAESSEQHQLLDSIALGDNNKPYSKEVADWVAYLRKRRNDLNIPYENLQRFISVEQEKYDPHFNDSNTDPKRWSDYYQKMWDNLNVLMVQKRQELRQTVYKIIEDRFRGPKFARQFLEVLIDVFADFRSQFDQSRQKDWIPRERSAANALQTLLVQIDTHAKQFLLINRKSLIEEDFRGIMNALESLYVSKVEVKARTLGVQLLDGLKEEIDLLLIDLTVFEKNLDNLQKGFADREQSYVGETGTLTVNGILLYNRKDIDQIYSKTIQDKQEIIYQSISQAVLTDLNLRLFDLFTFDTLRLKDVTIRILDRTLDQFVGSPHLQISTARKFLEQYPTLEQQEAQIKTTFEKSESFLRFSQEQARLGWEDKAEKRQTLIGIQGGTKPTDPAVEAILPMIRKSGTVTDKDIRPLNDPHHIYFIQEKGAFPLRLIEGMERMRTLYRAVIQTDPNPLHTHQEDRQFRDIMPPTQAEVAVKQNIYMARALGLITAVNNNLTGFAEIRFSYLERATGLERLQVLGSDWEEVENFFLSDQNRRINDLLIASLQQIGNQPTKKPEKQALYQQLMDYLKQIETQLPGGKDNPEYGNWESAIADYVKTYGLFVGVTSNPEPQTSTPSPSPNTPNTPTSPPVPATVNNSAAEDSNLQKFRKLVETCYRKGQPSPTELDLLEKLRLKYNVSEADAQALIAQFTPKTTPEENIYEYALMYRAFLDNDREVDLEEQAQLLELQEELGLSDEEVTTIQANVREELGLT</sequence>
<dbReference type="STRING" id="395961.Cyan7425_3752"/>
<dbReference type="AlphaFoldDB" id="B8HTJ0"/>
<evidence type="ECO:0000256" key="1">
    <source>
        <dbReference type="SAM" id="MobiDB-lite"/>
    </source>
</evidence>
<dbReference type="Gene3D" id="3.40.50.1440">
    <property type="entry name" value="Tubulin/FtsZ, GTPase domain"/>
    <property type="match status" value="1"/>
</dbReference>
<dbReference type="InterPro" id="IPR025904">
    <property type="entry name" value="Tubulin-like"/>
</dbReference>
<dbReference type="InterPro" id="IPR036525">
    <property type="entry name" value="Tubulin/FtsZ_GTPase_sf"/>
</dbReference>
<protein>
    <recommendedName>
        <fullName evidence="3">Tubulin-like protein</fullName>
    </recommendedName>
</protein>